<evidence type="ECO:0000313" key="1">
    <source>
        <dbReference type="EMBL" id="TRY79076.1"/>
    </source>
</evidence>
<organism evidence="1 2">
    <name type="scientific">Danionella cerebrum</name>
    <dbReference type="NCBI Taxonomy" id="2873325"/>
    <lineage>
        <taxon>Eukaryota</taxon>
        <taxon>Metazoa</taxon>
        <taxon>Chordata</taxon>
        <taxon>Craniata</taxon>
        <taxon>Vertebrata</taxon>
        <taxon>Euteleostomi</taxon>
        <taxon>Actinopterygii</taxon>
        <taxon>Neopterygii</taxon>
        <taxon>Teleostei</taxon>
        <taxon>Ostariophysi</taxon>
        <taxon>Cypriniformes</taxon>
        <taxon>Danionidae</taxon>
        <taxon>Danioninae</taxon>
        <taxon>Danionella</taxon>
    </lineage>
</organism>
<reference evidence="1 2" key="1">
    <citation type="journal article" date="2019" name="Sci. Data">
        <title>Hybrid genome assembly and annotation of Danionella translucida.</title>
        <authorList>
            <person name="Kadobianskyi M."/>
            <person name="Schulze L."/>
            <person name="Schuelke M."/>
            <person name="Judkewitz B."/>
        </authorList>
    </citation>
    <scope>NUCLEOTIDE SEQUENCE [LARGE SCALE GENOMIC DNA]</scope>
    <source>
        <strain evidence="1 2">Bolton</strain>
    </source>
</reference>
<keyword evidence="2" id="KW-1185">Reference proteome</keyword>
<protein>
    <submittedName>
        <fullName evidence="1">Uncharacterized protein</fullName>
    </submittedName>
</protein>
<sequence length="449" mass="49410">MMLDSNIFLLFWQDEAFGKWSQGFNEDLCVAVSVQSFVEGVGEPGSQDRDSFQDALNLHWLSTNSSTPSFKSCMRVYTLTNLLKAFRLYQRGKQIATAQLEFNTMNSSLQSSYRAAGHLISTEACDRCSRIFDLFKMSVCFGEKVDSVNEEMSNSSTDECERHHSMQDASDLTGTIQSYQLVCQLLEVRPVKGSLDSPLNELYYSIHLSLQGEASGRAPPASDGVSSITGAHSVTAMLEHSSELGFVPSVCVDSMRYPSTATSTVSMRSAEELLLRPWLNDPSVYEEHMIRAQCLLVHEEETCDSDDLSARLMGHGQMKDLPSRCSHTLNDRRAAGQCVLTCGSLMVVQLLAIMIVPDLVSKKEGMIGGQLVKSIGQNRKLYHNEPLISRASRGSDGRNQARGVIFSSWMWSLCLVIGHLSIKAPGLVWLVGGASSPSTTAGRSRHPPD</sequence>
<dbReference type="Proteomes" id="UP000316079">
    <property type="component" value="Unassembled WGS sequence"/>
</dbReference>
<dbReference type="EMBL" id="SRMA01026657">
    <property type="protein sequence ID" value="TRY79076.1"/>
    <property type="molecule type" value="Genomic_DNA"/>
</dbReference>
<proteinExistence type="predicted"/>
<accession>A0A553PN30</accession>
<gene>
    <name evidence="1" type="ORF">DNTS_016675</name>
</gene>
<name>A0A553PN30_9TELE</name>
<dbReference type="AlphaFoldDB" id="A0A553PN30"/>
<evidence type="ECO:0000313" key="2">
    <source>
        <dbReference type="Proteomes" id="UP000316079"/>
    </source>
</evidence>
<comment type="caution">
    <text evidence="1">The sequence shown here is derived from an EMBL/GenBank/DDBJ whole genome shotgun (WGS) entry which is preliminary data.</text>
</comment>